<reference evidence="2" key="1">
    <citation type="submission" date="2021-04" db="EMBL/GenBank/DDBJ databases">
        <authorList>
            <consortium name="Molecular Ecology Group"/>
        </authorList>
    </citation>
    <scope>NUCLEOTIDE SEQUENCE</scope>
</reference>
<proteinExistence type="predicted"/>
<evidence type="ECO:0000256" key="1">
    <source>
        <dbReference type="SAM" id="MobiDB-lite"/>
    </source>
</evidence>
<keyword evidence="3" id="KW-1185">Reference proteome</keyword>
<gene>
    <name evidence="2" type="ORF">CUNI_LOCUS19769</name>
</gene>
<evidence type="ECO:0000313" key="3">
    <source>
        <dbReference type="Proteomes" id="UP000678393"/>
    </source>
</evidence>
<feature type="compositionally biased region" description="Basic and acidic residues" evidence="1">
    <location>
        <begin position="1"/>
        <end position="12"/>
    </location>
</feature>
<dbReference type="AlphaFoldDB" id="A0A8S4A7C9"/>
<dbReference type="Proteomes" id="UP000678393">
    <property type="component" value="Unassembled WGS sequence"/>
</dbReference>
<accession>A0A8S4A7C9</accession>
<feature type="region of interest" description="Disordered" evidence="1">
    <location>
        <begin position="1"/>
        <end position="24"/>
    </location>
</feature>
<evidence type="ECO:0000313" key="2">
    <source>
        <dbReference type="EMBL" id="CAG5134211.1"/>
    </source>
</evidence>
<protein>
    <submittedName>
        <fullName evidence="2">Uncharacterized protein</fullName>
    </submittedName>
</protein>
<organism evidence="2 3">
    <name type="scientific">Candidula unifasciata</name>
    <dbReference type="NCBI Taxonomy" id="100452"/>
    <lineage>
        <taxon>Eukaryota</taxon>
        <taxon>Metazoa</taxon>
        <taxon>Spiralia</taxon>
        <taxon>Lophotrochozoa</taxon>
        <taxon>Mollusca</taxon>
        <taxon>Gastropoda</taxon>
        <taxon>Heterobranchia</taxon>
        <taxon>Euthyneura</taxon>
        <taxon>Panpulmonata</taxon>
        <taxon>Eupulmonata</taxon>
        <taxon>Stylommatophora</taxon>
        <taxon>Helicina</taxon>
        <taxon>Helicoidea</taxon>
        <taxon>Geomitridae</taxon>
        <taxon>Candidula</taxon>
    </lineage>
</organism>
<comment type="caution">
    <text evidence="2">The sequence shown here is derived from an EMBL/GenBank/DDBJ whole genome shotgun (WGS) entry which is preliminary data.</text>
</comment>
<feature type="non-terminal residue" evidence="2">
    <location>
        <position position="1"/>
    </location>
</feature>
<sequence length="74" mass="8525">MKQETETADFHQPHSGNNSTEEFSMKVEEFPMKVEEFPMKVEEFSMEVGTSDSVDEGDCTEMDVKPRLLFVEDT</sequence>
<dbReference type="EMBL" id="CAJHNH020006902">
    <property type="protein sequence ID" value="CAG5134211.1"/>
    <property type="molecule type" value="Genomic_DNA"/>
</dbReference>
<name>A0A8S4A7C9_9EUPU</name>